<dbReference type="SMART" id="SM00209">
    <property type="entry name" value="TSP1"/>
    <property type="match status" value="1"/>
</dbReference>
<evidence type="ECO:0000256" key="2">
    <source>
        <dbReference type="ARBA" id="ARBA00022525"/>
    </source>
</evidence>
<evidence type="ECO:0000256" key="1">
    <source>
        <dbReference type="ARBA" id="ARBA00004498"/>
    </source>
</evidence>
<keyword evidence="3" id="KW-0272">Extracellular matrix</keyword>
<sequence length="396" mass="45549">MTRLVIIIAVLAVVAVLAEARRIYKSDNVELSCGEDKLTVYRLLAQTAWSREDFPKQYPEWRPPAQWSKIVGRSHNREYSLFHLDKRASEGLKLFAEKGQTDVLDAESQGEGGIFDEFNAPPITQGVGETEAEFFMDGNHSRVSFISRVVPSPDWFIGVDSFNLCKDGKWLESVTLEVDPLDAGTDNGFTFTSPNWPTVPQKPVSRITAQRPDHPANSFYYPDRMDNPRIAIFHLLKVKEYELSQSFEPSLPHLFNKYTFSEMSNSLESNDYEVSNDIIPPSTRHLTYPSHHHSTSMPDYDKNSLLNSIVVDYKKKFKKNRKGRKMSTRRSRVPRDCRVNEWTNWSECSKTCGIGEQIRTRTVVKHARRGGRPCPVLQENQWCGSSRDCDHKYFDW</sequence>
<keyword evidence="4" id="KW-0479">Metal-binding</keyword>
<feature type="signal peptide" evidence="9">
    <location>
        <begin position="1"/>
        <end position="20"/>
    </location>
</feature>
<reference evidence="11 12" key="1">
    <citation type="submission" date="2024-05" db="EMBL/GenBank/DDBJ databases">
        <authorList>
            <person name="Wallberg A."/>
        </authorList>
    </citation>
    <scope>NUCLEOTIDE SEQUENCE [LARGE SCALE GENOMIC DNA]</scope>
</reference>
<dbReference type="InterPro" id="IPR036383">
    <property type="entry name" value="TSP1_rpt_sf"/>
</dbReference>
<evidence type="ECO:0000256" key="7">
    <source>
        <dbReference type="ARBA" id="ARBA00023157"/>
    </source>
</evidence>
<feature type="domain" description="Spondin" evidence="10">
    <location>
        <begin position="29"/>
        <end position="215"/>
    </location>
</feature>
<accession>A0AAV2PUG6</accession>
<keyword evidence="2" id="KW-0964">Secreted</keyword>
<dbReference type="Gene3D" id="2.60.40.2130">
    <property type="entry name" value="F-spondin domain"/>
    <property type="match status" value="1"/>
</dbReference>
<dbReference type="InterPro" id="IPR038678">
    <property type="entry name" value="Spondin_N_sf"/>
</dbReference>
<dbReference type="Gene3D" id="2.20.100.10">
    <property type="entry name" value="Thrombospondin type-1 (TSP1) repeat"/>
    <property type="match status" value="1"/>
</dbReference>
<dbReference type="PROSITE" id="PS50092">
    <property type="entry name" value="TSP1"/>
    <property type="match status" value="1"/>
</dbReference>
<keyword evidence="5 9" id="KW-0732">Signal</keyword>
<comment type="subcellular location">
    <subcellularLocation>
        <location evidence="1">Secreted</location>
        <location evidence="1">Extracellular space</location>
        <location evidence="1">Extracellular matrix</location>
    </subcellularLocation>
</comment>
<dbReference type="InterPro" id="IPR051418">
    <property type="entry name" value="Spondin/Thrombospondin_T1"/>
</dbReference>
<name>A0AAV2PUG6_MEGNR</name>
<evidence type="ECO:0000313" key="11">
    <source>
        <dbReference type="EMBL" id="CAL4063337.1"/>
    </source>
</evidence>
<keyword evidence="12" id="KW-1185">Reference proteome</keyword>
<dbReference type="AlphaFoldDB" id="A0AAV2PUG6"/>
<evidence type="ECO:0000256" key="6">
    <source>
        <dbReference type="ARBA" id="ARBA00022889"/>
    </source>
</evidence>
<evidence type="ECO:0000256" key="4">
    <source>
        <dbReference type="ARBA" id="ARBA00022723"/>
    </source>
</evidence>
<dbReference type="InterPro" id="IPR044004">
    <property type="entry name" value="TSP1_spondin_dom"/>
</dbReference>
<evidence type="ECO:0000256" key="8">
    <source>
        <dbReference type="ARBA" id="ARBA00023180"/>
    </source>
</evidence>
<evidence type="ECO:0000256" key="3">
    <source>
        <dbReference type="ARBA" id="ARBA00022530"/>
    </source>
</evidence>
<gene>
    <name evidence="11" type="ORF">MNOR_LOCUS3300</name>
</gene>
<dbReference type="Proteomes" id="UP001497623">
    <property type="component" value="Unassembled WGS sequence"/>
</dbReference>
<dbReference type="PANTHER" id="PTHR11311:SF15">
    <property type="entry name" value="SPONDIN-2"/>
    <property type="match status" value="1"/>
</dbReference>
<dbReference type="GO" id="GO:0046872">
    <property type="term" value="F:metal ion binding"/>
    <property type="evidence" value="ECO:0007669"/>
    <property type="project" value="UniProtKB-KW"/>
</dbReference>
<keyword evidence="6" id="KW-0130">Cell adhesion</keyword>
<dbReference type="PROSITE" id="PS51020">
    <property type="entry name" value="SPONDIN"/>
    <property type="match status" value="1"/>
</dbReference>
<dbReference type="Pfam" id="PF19028">
    <property type="entry name" value="TSP1_spondin"/>
    <property type="match status" value="1"/>
</dbReference>
<dbReference type="InterPro" id="IPR009465">
    <property type="entry name" value="Spondin_N"/>
</dbReference>
<evidence type="ECO:0000259" key="10">
    <source>
        <dbReference type="PROSITE" id="PS51020"/>
    </source>
</evidence>
<comment type="caution">
    <text evidence="11">The sequence shown here is derived from an EMBL/GenBank/DDBJ whole genome shotgun (WGS) entry which is preliminary data.</text>
</comment>
<evidence type="ECO:0000313" key="12">
    <source>
        <dbReference type="Proteomes" id="UP001497623"/>
    </source>
</evidence>
<dbReference type="Pfam" id="PF06468">
    <property type="entry name" value="Spond_N"/>
    <property type="match status" value="1"/>
</dbReference>
<evidence type="ECO:0000256" key="9">
    <source>
        <dbReference type="SAM" id="SignalP"/>
    </source>
</evidence>
<evidence type="ECO:0000256" key="5">
    <source>
        <dbReference type="ARBA" id="ARBA00022729"/>
    </source>
</evidence>
<dbReference type="InterPro" id="IPR000884">
    <property type="entry name" value="TSP1_rpt"/>
</dbReference>
<keyword evidence="7" id="KW-1015">Disulfide bond</keyword>
<dbReference type="SUPFAM" id="SSF82895">
    <property type="entry name" value="TSP-1 type 1 repeat"/>
    <property type="match status" value="1"/>
</dbReference>
<proteinExistence type="predicted"/>
<dbReference type="GO" id="GO:0031012">
    <property type="term" value="C:extracellular matrix"/>
    <property type="evidence" value="ECO:0007669"/>
    <property type="project" value="TreeGrafter"/>
</dbReference>
<dbReference type="FunFam" id="2.20.100.10:FF:000026">
    <property type="entry name" value="Spondin 1"/>
    <property type="match status" value="1"/>
</dbReference>
<protein>
    <recommendedName>
        <fullName evidence="10">Spondin domain-containing protein</fullName>
    </recommendedName>
</protein>
<dbReference type="NCBIfam" id="NF038123">
    <property type="entry name" value="NF038123_dom"/>
    <property type="match status" value="1"/>
</dbReference>
<feature type="chain" id="PRO_5043629236" description="Spondin domain-containing protein" evidence="9">
    <location>
        <begin position="21"/>
        <end position="396"/>
    </location>
</feature>
<dbReference type="EMBL" id="CAXKWB010001112">
    <property type="protein sequence ID" value="CAL4063337.1"/>
    <property type="molecule type" value="Genomic_DNA"/>
</dbReference>
<keyword evidence="8" id="KW-0325">Glycoprotein</keyword>
<organism evidence="11 12">
    <name type="scientific">Meganyctiphanes norvegica</name>
    <name type="common">Northern krill</name>
    <name type="synonym">Thysanopoda norvegica</name>
    <dbReference type="NCBI Taxonomy" id="48144"/>
    <lineage>
        <taxon>Eukaryota</taxon>
        <taxon>Metazoa</taxon>
        <taxon>Ecdysozoa</taxon>
        <taxon>Arthropoda</taxon>
        <taxon>Crustacea</taxon>
        <taxon>Multicrustacea</taxon>
        <taxon>Malacostraca</taxon>
        <taxon>Eumalacostraca</taxon>
        <taxon>Eucarida</taxon>
        <taxon>Euphausiacea</taxon>
        <taxon>Euphausiidae</taxon>
        <taxon>Meganyctiphanes</taxon>
    </lineage>
</organism>
<dbReference type="PANTHER" id="PTHR11311">
    <property type="entry name" value="SPONDIN"/>
    <property type="match status" value="1"/>
</dbReference>
<dbReference type="GO" id="GO:0007155">
    <property type="term" value="P:cell adhesion"/>
    <property type="evidence" value="ECO:0007669"/>
    <property type="project" value="UniProtKB-KW"/>
</dbReference>